<feature type="chain" id="PRO_5017294184" description="Outer membrane protein beta-barrel domain-containing protein" evidence="2">
    <location>
        <begin position="25"/>
        <end position="247"/>
    </location>
</feature>
<dbReference type="AlphaFoldDB" id="A0A399M289"/>
<evidence type="ECO:0000313" key="4">
    <source>
        <dbReference type="EMBL" id="RII75901.1"/>
    </source>
</evidence>
<evidence type="ECO:0000256" key="1">
    <source>
        <dbReference type="ARBA" id="ARBA00022729"/>
    </source>
</evidence>
<dbReference type="EMBL" id="QWLL01000046">
    <property type="protein sequence ID" value="RII75901.1"/>
    <property type="molecule type" value="Genomic_DNA"/>
</dbReference>
<evidence type="ECO:0000259" key="3">
    <source>
        <dbReference type="Pfam" id="PF13505"/>
    </source>
</evidence>
<dbReference type="InterPro" id="IPR027385">
    <property type="entry name" value="Beta-barrel_OMP"/>
</dbReference>
<dbReference type="RefSeq" id="WP_119370929.1">
    <property type="nucleotide sequence ID" value="NZ_QWLL01000046.1"/>
</dbReference>
<evidence type="ECO:0000256" key="2">
    <source>
        <dbReference type="SAM" id="SignalP"/>
    </source>
</evidence>
<feature type="signal peptide" evidence="2">
    <location>
        <begin position="1"/>
        <end position="24"/>
    </location>
</feature>
<organism evidence="4 5">
    <name type="scientific">Pseudomonas monteilii</name>
    <dbReference type="NCBI Taxonomy" id="76759"/>
    <lineage>
        <taxon>Bacteria</taxon>
        <taxon>Pseudomonadati</taxon>
        <taxon>Pseudomonadota</taxon>
        <taxon>Gammaproteobacteria</taxon>
        <taxon>Pseudomonadales</taxon>
        <taxon>Pseudomonadaceae</taxon>
        <taxon>Pseudomonas</taxon>
    </lineage>
</organism>
<protein>
    <recommendedName>
        <fullName evidence="3">Outer membrane protein beta-barrel domain-containing protein</fullName>
    </recommendedName>
</protein>
<sequence>MKSAAIVAAVTPLLCLGISTAVYAESSTAPRLTVGAQASYTLLELNGRGNDTEHMPEGGVFISYGNKMTAKAGVVYQAEASGMYSKKQNQKLKDGQADLDLGWRVQLSERHSLDVLLGAGYKWNRLQPNTSRYDVDLTNRTPFAKIAAGYNYRFNNATLRFEAGMRQVIEGDAQLEIHGISHEELDLKDTSNPFAELSVLFNQKGTVPILASLYYSRYDYELDGQFLMTDSDEQTRDEYGIKVGVSF</sequence>
<accession>A0A399M289</accession>
<evidence type="ECO:0000313" key="5">
    <source>
        <dbReference type="Proteomes" id="UP000265875"/>
    </source>
</evidence>
<dbReference type="Pfam" id="PF13505">
    <property type="entry name" value="OMP_b-brl"/>
    <property type="match status" value="1"/>
</dbReference>
<feature type="domain" description="Outer membrane protein beta-barrel" evidence="3">
    <location>
        <begin position="13"/>
        <end position="170"/>
    </location>
</feature>
<gene>
    <name evidence="4" type="ORF">D0894_19190</name>
</gene>
<name>A0A399M289_9PSED</name>
<reference evidence="4 5" key="1">
    <citation type="submission" date="2018-08" db="EMBL/GenBank/DDBJ databases">
        <title>Draft genome sequence of the cyanotroph, Pseudomonas monteilii BCN3.</title>
        <authorList>
            <person name="Jones L.B."/>
            <person name="Kunz D.A."/>
        </authorList>
    </citation>
    <scope>NUCLEOTIDE SEQUENCE [LARGE SCALE GENOMIC DNA]</scope>
    <source>
        <strain evidence="4 5">BCN3</strain>
    </source>
</reference>
<comment type="caution">
    <text evidence="4">The sequence shown here is derived from an EMBL/GenBank/DDBJ whole genome shotgun (WGS) entry which is preliminary data.</text>
</comment>
<keyword evidence="1 2" id="KW-0732">Signal</keyword>
<proteinExistence type="predicted"/>
<dbReference type="Proteomes" id="UP000265875">
    <property type="component" value="Unassembled WGS sequence"/>
</dbReference>